<sequence>MGKEQPQASAAPPAVNQSYLATSPLCAKFNKWEAAGVPVRVELGSREVEQGSCTVAVHPAYCTYIEAD</sequence>
<dbReference type="Gene3D" id="3.40.50.800">
    <property type="entry name" value="Anticodon-binding domain"/>
    <property type="match status" value="1"/>
</dbReference>
<evidence type="ECO:0000313" key="2">
    <source>
        <dbReference type="EMBL" id="GFH21125.1"/>
    </source>
</evidence>
<dbReference type="Pfam" id="PF03129">
    <property type="entry name" value="HGTP_anticodon"/>
    <property type="match status" value="1"/>
</dbReference>
<keyword evidence="2" id="KW-0436">Ligase</keyword>
<dbReference type="InterPro" id="IPR036621">
    <property type="entry name" value="Anticodon-bd_dom_sf"/>
</dbReference>
<dbReference type="EMBL" id="BLLF01001766">
    <property type="protein sequence ID" value="GFH21125.1"/>
    <property type="molecule type" value="Genomic_DNA"/>
</dbReference>
<evidence type="ECO:0000259" key="1">
    <source>
        <dbReference type="Pfam" id="PF03129"/>
    </source>
</evidence>
<gene>
    <name evidence="2" type="ORF">HaLaN_18365</name>
</gene>
<keyword evidence="2" id="KW-0030">Aminoacyl-tRNA synthetase</keyword>
<accession>A0A699ZGP5</accession>
<keyword evidence="3" id="KW-1185">Reference proteome</keyword>
<dbReference type="Proteomes" id="UP000485058">
    <property type="component" value="Unassembled WGS sequence"/>
</dbReference>
<comment type="caution">
    <text evidence="2">The sequence shown here is derived from an EMBL/GenBank/DDBJ whole genome shotgun (WGS) entry which is preliminary data.</text>
</comment>
<feature type="domain" description="Anticodon-binding" evidence="1">
    <location>
        <begin position="26"/>
        <end position="56"/>
    </location>
</feature>
<name>A0A699ZGP5_HAELA</name>
<reference evidence="2 3" key="1">
    <citation type="submission" date="2020-02" db="EMBL/GenBank/DDBJ databases">
        <title>Draft genome sequence of Haematococcus lacustris strain NIES-144.</title>
        <authorList>
            <person name="Morimoto D."/>
            <person name="Nakagawa S."/>
            <person name="Yoshida T."/>
            <person name="Sawayama S."/>
        </authorList>
    </citation>
    <scope>NUCLEOTIDE SEQUENCE [LARGE SCALE GENOMIC DNA]</scope>
    <source>
        <strain evidence="2 3">NIES-144</strain>
    </source>
</reference>
<protein>
    <submittedName>
        <fullName evidence="2">Prolyl-tRNA synthetase</fullName>
    </submittedName>
</protein>
<evidence type="ECO:0000313" key="3">
    <source>
        <dbReference type="Proteomes" id="UP000485058"/>
    </source>
</evidence>
<organism evidence="2 3">
    <name type="scientific">Haematococcus lacustris</name>
    <name type="common">Green alga</name>
    <name type="synonym">Haematococcus pluvialis</name>
    <dbReference type="NCBI Taxonomy" id="44745"/>
    <lineage>
        <taxon>Eukaryota</taxon>
        <taxon>Viridiplantae</taxon>
        <taxon>Chlorophyta</taxon>
        <taxon>core chlorophytes</taxon>
        <taxon>Chlorophyceae</taxon>
        <taxon>CS clade</taxon>
        <taxon>Chlamydomonadales</taxon>
        <taxon>Haematococcaceae</taxon>
        <taxon>Haematococcus</taxon>
    </lineage>
</organism>
<dbReference type="GO" id="GO:0004812">
    <property type="term" value="F:aminoacyl-tRNA ligase activity"/>
    <property type="evidence" value="ECO:0007669"/>
    <property type="project" value="UniProtKB-KW"/>
</dbReference>
<dbReference type="InterPro" id="IPR004154">
    <property type="entry name" value="Anticodon-bd"/>
</dbReference>
<dbReference type="AlphaFoldDB" id="A0A699ZGP5"/>
<dbReference type="SUPFAM" id="SSF52954">
    <property type="entry name" value="Class II aaRS ABD-related"/>
    <property type="match status" value="1"/>
</dbReference>
<proteinExistence type="predicted"/>